<dbReference type="InterPro" id="IPR018490">
    <property type="entry name" value="cNMP-bd_dom_sf"/>
</dbReference>
<dbReference type="PROSITE" id="PS50042">
    <property type="entry name" value="CNMP_BINDING_3"/>
    <property type="match status" value="1"/>
</dbReference>
<dbReference type="InterPro" id="IPR014710">
    <property type="entry name" value="RmlC-like_jellyroll"/>
</dbReference>
<accession>A0A937G0L5</accession>
<dbReference type="CDD" id="cd00038">
    <property type="entry name" value="CAP_ED"/>
    <property type="match status" value="1"/>
</dbReference>
<comment type="caution">
    <text evidence="2">The sequence shown here is derived from an EMBL/GenBank/DDBJ whole genome shotgun (WGS) entry which is preliminary data.</text>
</comment>
<keyword evidence="3" id="KW-1185">Reference proteome</keyword>
<protein>
    <submittedName>
        <fullName evidence="2">Crp/Fnr family transcriptional regulator</fullName>
    </submittedName>
</protein>
<dbReference type="SUPFAM" id="SSF51206">
    <property type="entry name" value="cAMP-binding domain-like"/>
    <property type="match status" value="1"/>
</dbReference>
<dbReference type="Pfam" id="PF00027">
    <property type="entry name" value="cNMP_binding"/>
    <property type="match status" value="1"/>
</dbReference>
<dbReference type="AlphaFoldDB" id="A0A937G0L5"/>
<proteinExistence type="predicted"/>
<dbReference type="InterPro" id="IPR000595">
    <property type="entry name" value="cNMP-bd_dom"/>
</dbReference>
<reference evidence="2" key="1">
    <citation type="submission" date="2021-01" db="EMBL/GenBank/DDBJ databases">
        <title>Fulvivirga kasyanovii gen. nov., sp nov., a novel member of the phylum Bacteroidetes isolated from seawater in a mussel farm.</title>
        <authorList>
            <person name="Zhao L.-H."/>
            <person name="Wang Z.-J."/>
        </authorList>
    </citation>
    <scope>NUCLEOTIDE SEQUENCE</scope>
    <source>
        <strain evidence="2">29W222</strain>
    </source>
</reference>
<name>A0A937G0L5_9BACT</name>
<feature type="domain" description="Cyclic nucleotide-binding" evidence="1">
    <location>
        <begin position="15"/>
        <end position="81"/>
    </location>
</feature>
<evidence type="ECO:0000313" key="2">
    <source>
        <dbReference type="EMBL" id="MBL6447795.1"/>
    </source>
</evidence>
<organism evidence="2 3">
    <name type="scientific">Fulvivirga marina</name>
    <dbReference type="NCBI Taxonomy" id="2494733"/>
    <lineage>
        <taxon>Bacteria</taxon>
        <taxon>Pseudomonadati</taxon>
        <taxon>Bacteroidota</taxon>
        <taxon>Cytophagia</taxon>
        <taxon>Cytophagales</taxon>
        <taxon>Fulvivirgaceae</taxon>
        <taxon>Fulvivirga</taxon>
    </lineage>
</organism>
<dbReference type="EMBL" id="JAEUGD010000053">
    <property type="protein sequence ID" value="MBL6447795.1"/>
    <property type="molecule type" value="Genomic_DNA"/>
</dbReference>
<evidence type="ECO:0000313" key="3">
    <source>
        <dbReference type="Proteomes" id="UP000614216"/>
    </source>
</evidence>
<dbReference type="RefSeq" id="WP_202857331.1">
    <property type="nucleotide sequence ID" value="NZ_JAEUGD010000053.1"/>
</dbReference>
<dbReference type="Gene3D" id="2.60.120.10">
    <property type="entry name" value="Jelly Rolls"/>
    <property type="match status" value="1"/>
</dbReference>
<dbReference type="Proteomes" id="UP000614216">
    <property type="component" value="Unassembled WGS sequence"/>
</dbReference>
<evidence type="ECO:0000259" key="1">
    <source>
        <dbReference type="PROSITE" id="PS50042"/>
    </source>
</evidence>
<sequence>MITQYKNALKQGISSMLPLKKEELDTIVEQFKFQEIAKHGHLLTGGQISKRFYFIIDGLVRVYYLQDDKEVTTFLATNNCFVTSPVSFIRQVRSDDYIQCLEDTVVASVSYDKMQELYEQIPVWNAVTRQFMEQNLLCLSERFLKQHNVKARDKYLKFISTNPARIVQRTPIQHIASFLGITPESLSRIRRELAAEA</sequence>
<gene>
    <name evidence="2" type="ORF">JMN32_15860</name>
</gene>